<evidence type="ECO:0000313" key="5">
    <source>
        <dbReference type="EMBL" id="CAB0004281.1"/>
    </source>
</evidence>
<accession>A0A6H5GPG1</accession>
<evidence type="ECO:0000256" key="1">
    <source>
        <dbReference type="ARBA" id="ARBA00010982"/>
    </source>
</evidence>
<evidence type="ECO:0000313" key="6">
    <source>
        <dbReference type="EMBL" id="CAB0008145.1"/>
    </source>
</evidence>
<feature type="non-terminal residue" evidence="5">
    <location>
        <position position="99"/>
    </location>
</feature>
<dbReference type="EMBL" id="CADCXU010020185">
    <property type="protein sequence ID" value="CAB0008145.1"/>
    <property type="molecule type" value="Genomic_DNA"/>
</dbReference>
<dbReference type="OrthoDB" id="5404651at2759"/>
<evidence type="ECO:0000259" key="4">
    <source>
        <dbReference type="Pfam" id="PF00108"/>
    </source>
</evidence>
<evidence type="ECO:0000256" key="3">
    <source>
        <dbReference type="ARBA" id="ARBA00023315"/>
    </source>
</evidence>
<proteinExistence type="inferred from homology"/>
<sequence>MFFYGFFVYSQNILTGESNIVLTGGTDNMSQSPYAVRNVRFGAPLGAKIEFEDTLWVGLTDTHCNLPMGLTAEKLAAQYKIQRDEVDKFALRSQQLWKK</sequence>
<evidence type="ECO:0000313" key="7">
    <source>
        <dbReference type="Proteomes" id="UP000479000"/>
    </source>
</evidence>
<evidence type="ECO:0000256" key="2">
    <source>
        <dbReference type="ARBA" id="ARBA00022679"/>
    </source>
</evidence>
<dbReference type="Pfam" id="PF00108">
    <property type="entry name" value="Thiolase_N"/>
    <property type="match status" value="1"/>
</dbReference>
<keyword evidence="2" id="KW-0808">Transferase</keyword>
<dbReference type="GO" id="GO:0003985">
    <property type="term" value="F:acetyl-CoA C-acetyltransferase activity"/>
    <property type="evidence" value="ECO:0007669"/>
    <property type="project" value="TreeGrafter"/>
</dbReference>
<dbReference type="PANTHER" id="PTHR18919">
    <property type="entry name" value="ACETYL-COA C-ACYLTRANSFERASE"/>
    <property type="match status" value="1"/>
</dbReference>
<dbReference type="InterPro" id="IPR020616">
    <property type="entry name" value="Thiolase_N"/>
</dbReference>
<dbReference type="SUPFAM" id="SSF53901">
    <property type="entry name" value="Thiolase-like"/>
    <property type="match status" value="1"/>
</dbReference>
<dbReference type="GO" id="GO:0006635">
    <property type="term" value="P:fatty acid beta-oxidation"/>
    <property type="evidence" value="ECO:0007669"/>
    <property type="project" value="TreeGrafter"/>
</dbReference>
<dbReference type="PANTHER" id="PTHR18919:SF107">
    <property type="entry name" value="ACETYL-COA ACETYLTRANSFERASE, CYTOSOLIC"/>
    <property type="match status" value="1"/>
</dbReference>
<dbReference type="GO" id="GO:0005739">
    <property type="term" value="C:mitochondrion"/>
    <property type="evidence" value="ECO:0007669"/>
    <property type="project" value="TreeGrafter"/>
</dbReference>
<keyword evidence="3" id="KW-0012">Acyltransferase</keyword>
<reference evidence="5 7" key="1">
    <citation type="submission" date="2020-02" db="EMBL/GenBank/DDBJ databases">
        <authorList>
            <person name="Ferguson B K."/>
        </authorList>
    </citation>
    <scope>NUCLEOTIDE SEQUENCE [LARGE SCALE GENOMIC DNA]</scope>
</reference>
<gene>
    <name evidence="6" type="ORF">NTEN_LOCUS13391</name>
    <name evidence="5" type="ORF">NTEN_LOCUS9758</name>
</gene>
<feature type="domain" description="Thiolase N-terminal" evidence="4">
    <location>
        <begin position="10"/>
        <end position="99"/>
    </location>
</feature>
<name>A0A6H5GPG1_9HEMI</name>
<dbReference type="EMBL" id="CADCXU010014801">
    <property type="protein sequence ID" value="CAB0004281.1"/>
    <property type="molecule type" value="Genomic_DNA"/>
</dbReference>
<protein>
    <recommendedName>
        <fullName evidence="4">Thiolase N-terminal domain-containing protein</fullName>
    </recommendedName>
</protein>
<keyword evidence="7" id="KW-1185">Reference proteome</keyword>
<organism evidence="5 7">
    <name type="scientific">Nesidiocoris tenuis</name>
    <dbReference type="NCBI Taxonomy" id="355587"/>
    <lineage>
        <taxon>Eukaryota</taxon>
        <taxon>Metazoa</taxon>
        <taxon>Ecdysozoa</taxon>
        <taxon>Arthropoda</taxon>
        <taxon>Hexapoda</taxon>
        <taxon>Insecta</taxon>
        <taxon>Pterygota</taxon>
        <taxon>Neoptera</taxon>
        <taxon>Paraneoptera</taxon>
        <taxon>Hemiptera</taxon>
        <taxon>Heteroptera</taxon>
        <taxon>Panheteroptera</taxon>
        <taxon>Cimicomorpha</taxon>
        <taxon>Miridae</taxon>
        <taxon>Dicyphina</taxon>
        <taxon>Nesidiocoris</taxon>
    </lineage>
</organism>
<dbReference type="InterPro" id="IPR016039">
    <property type="entry name" value="Thiolase-like"/>
</dbReference>
<comment type="similarity">
    <text evidence="1">Belongs to the thiolase-like superfamily. Thiolase family.</text>
</comment>
<dbReference type="Proteomes" id="UP000479000">
    <property type="component" value="Unassembled WGS sequence"/>
</dbReference>
<dbReference type="AlphaFoldDB" id="A0A6H5GPG1"/>
<dbReference type="Gene3D" id="3.40.47.10">
    <property type="match status" value="1"/>
</dbReference>